<evidence type="ECO:0000256" key="1">
    <source>
        <dbReference type="SAM" id="MobiDB-lite"/>
    </source>
</evidence>
<evidence type="ECO:0000313" key="3">
    <source>
        <dbReference type="Proteomes" id="UP001181693"/>
    </source>
</evidence>
<evidence type="ECO:0000313" key="2">
    <source>
        <dbReference type="EMBL" id="DBA14696.1"/>
    </source>
</evidence>
<organism evidence="2 3">
    <name type="scientific">Pyxicephalus adspersus</name>
    <name type="common">African bullfrog</name>
    <dbReference type="NCBI Taxonomy" id="30357"/>
    <lineage>
        <taxon>Eukaryota</taxon>
        <taxon>Metazoa</taxon>
        <taxon>Chordata</taxon>
        <taxon>Craniata</taxon>
        <taxon>Vertebrata</taxon>
        <taxon>Euteleostomi</taxon>
        <taxon>Amphibia</taxon>
        <taxon>Batrachia</taxon>
        <taxon>Anura</taxon>
        <taxon>Neobatrachia</taxon>
        <taxon>Ranoidea</taxon>
        <taxon>Pyxicephalidae</taxon>
        <taxon>Pyxicephalinae</taxon>
        <taxon>Pyxicephalus</taxon>
    </lineage>
</organism>
<dbReference type="Proteomes" id="UP001181693">
    <property type="component" value="Unassembled WGS sequence"/>
</dbReference>
<dbReference type="AlphaFoldDB" id="A0AAV2ZGR7"/>
<proteinExistence type="predicted"/>
<reference evidence="2" key="1">
    <citation type="thesis" date="2020" institute="ProQuest LLC" country="789 East Eisenhower Parkway, Ann Arbor, MI, USA">
        <title>Comparative Genomics and Chromosome Evolution.</title>
        <authorList>
            <person name="Mudd A.B."/>
        </authorList>
    </citation>
    <scope>NUCLEOTIDE SEQUENCE</scope>
    <source>
        <strain evidence="2">1538</strain>
        <tissue evidence="2">Blood</tissue>
    </source>
</reference>
<name>A0AAV2ZGR7_PYXAD</name>
<gene>
    <name evidence="2" type="ORF">GDO54_005628</name>
</gene>
<accession>A0AAV2ZGR7</accession>
<dbReference type="EMBL" id="DYDO01000013">
    <property type="protein sequence ID" value="DBA14696.1"/>
    <property type="molecule type" value="Genomic_DNA"/>
</dbReference>
<protein>
    <submittedName>
        <fullName evidence="2">Uncharacterized protein</fullName>
    </submittedName>
</protein>
<feature type="region of interest" description="Disordered" evidence="1">
    <location>
        <begin position="41"/>
        <end position="86"/>
    </location>
</feature>
<keyword evidence="3" id="KW-1185">Reference proteome</keyword>
<sequence>MKQRPQQKRAQGLTEGLRLELDENKRGLWVQIWAPRERKWYTKPGAWDTDKETGHGTNSQRRHRAQGAEGTRGRRHRGQKGCSVGQALVKWERKRRNERILEEGAAIGKGAPL</sequence>
<comment type="caution">
    <text evidence="2">The sequence shown here is derived from an EMBL/GenBank/DDBJ whole genome shotgun (WGS) entry which is preliminary data.</text>
</comment>